<feature type="compositionally biased region" description="Low complexity" evidence="1">
    <location>
        <begin position="1333"/>
        <end position="1351"/>
    </location>
</feature>
<gene>
    <name evidence="5" type="ORF">D9758_004142</name>
</gene>
<keyword evidence="3" id="KW-0732">Signal</keyword>
<feature type="transmembrane region" description="Helical" evidence="2">
    <location>
        <begin position="539"/>
        <end position="559"/>
    </location>
</feature>
<reference evidence="5 6" key="1">
    <citation type="journal article" date="2020" name="ISME J.">
        <title>Uncovering the hidden diversity of litter-decomposition mechanisms in mushroom-forming fungi.</title>
        <authorList>
            <person name="Floudas D."/>
            <person name="Bentzer J."/>
            <person name="Ahren D."/>
            <person name="Johansson T."/>
            <person name="Persson P."/>
            <person name="Tunlid A."/>
        </authorList>
    </citation>
    <scope>NUCLEOTIDE SEQUENCE [LARGE SCALE GENOMIC DNA]</scope>
    <source>
        <strain evidence="5 6">CBS 291.85</strain>
    </source>
</reference>
<feature type="region of interest" description="Disordered" evidence="1">
    <location>
        <begin position="883"/>
        <end position="920"/>
    </location>
</feature>
<feature type="region of interest" description="Disordered" evidence="1">
    <location>
        <begin position="818"/>
        <end position="851"/>
    </location>
</feature>
<feature type="compositionally biased region" description="Gly residues" evidence="1">
    <location>
        <begin position="1157"/>
        <end position="1168"/>
    </location>
</feature>
<feature type="transmembrane region" description="Helical" evidence="2">
    <location>
        <begin position="739"/>
        <end position="761"/>
    </location>
</feature>
<keyword evidence="2" id="KW-0472">Membrane</keyword>
<dbReference type="OrthoDB" id="5312224at2759"/>
<dbReference type="InterPro" id="IPR040241">
    <property type="entry name" value="TRP_Flc/Pkd2-like"/>
</dbReference>
<evidence type="ECO:0000256" key="2">
    <source>
        <dbReference type="SAM" id="Phobius"/>
    </source>
</evidence>
<name>A0A8H5GUF4_9AGAR</name>
<feature type="compositionally biased region" description="Basic residues" evidence="1">
    <location>
        <begin position="1263"/>
        <end position="1277"/>
    </location>
</feature>
<comment type="caution">
    <text evidence="5">The sequence shown here is derived from an EMBL/GenBank/DDBJ whole genome shotgun (WGS) entry which is preliminary data.</text>
</comment>
<feature type="domain" description="TRP C-terminal" evidence="4">
    <location>
        <begin position="533"/>
        <end position="762"/>
    </location>
</feature>
<feature type="compositionally biased region" description="Polar residues" evidence="1">
    <location>
        <begin position="1049"/>
        <end position="1074"/>
    </location>
</feature>
<feature type="compositionally biased region" description="Low complexity" evidence="1">
    <location>
        <begin position="889"/>
        <end position="900"/>
    </location>
</feature>
<evidence type="ECO:0000313" key="6">
    <source>
        <dbReference type="Proteomes" id="UP000559256"/>
    </source>
</evidence>
<feature type="region of interest" description="Disordered" evidence="1">
    <location>
        <begin position="435"/>
        <end position="496"/>
    </location>
</feature>
<dbReference type="GO" id="GO:0055085">
    <property type="term" value="P:transmembrane transport"/>
    <property type="evidence" value="ECO:0007669"/>
    <property type="project" value="TreeGrafter"/>
</dbReference>
<keyword evidence="2" id="KW-1133">Transmembrane helix</keyword>
<dbReference type="EMBL" id="JAACJM010000009">
    <property type="protein sequence ID" value="KAF5371263.1"/>
    <property type="molecule type" value="Genomic_DNA"/>
</dbReference>
<evidence type="ECO:0000313" key="5">
    <source>
        <dbReference type="EMBL" id="KAF5371263.1"/>
    </source>
</evidence>
<feature type="transmembrane region" description="Helical" evidence="2">
    <location>
        <begin position="709"/>
        <end position="733"/>
    </location>
</feature>
<dbReference type="PANTHER" id="PTHR31145">
    <property type="entry name" value="INTEGRAL MEMBRANE PROTEIN (AFU_ORTHOLOGUE AFUA_7G01610)"/>
    <property type="match status" value="1"/>
</dbReference>
<feature type="chain" id="PRO_5034889185" description="TRP C-terminal domain-containing protein" evidence="3">
    <location>
        <begin position="21"/>
        <end position="1351"/>
    </location>
</feature>
<feature type="transmembrane region" description="Helical" evidence="2">
    <location>
        <begin position="642"/>
        <end position="665"/>
    </location>
</feature>
<feature type="compositionally biased region" description="Polar residues" evidence="1">
    <location>
        <begin position="1182"/>
        <end position="1191"/>
    </location>
</feature>
<feature type="compositionally biased region" description="Low complexity" evidence="1">
    <location>
        <begin position="1201"/>
        <end position="1211"/>
    </location>
</feature>
<feature type="region of interest" description="Disordered" evidence="1">
    <location>
        <begin position="1042"/>
        <end position="1118"/>
    </location>
</feature>
<feature type="transmembrane region" description="Helical" evidence="2">
    <location>
        <begin position="374"/>
        <end position="399"/>
    </location>
</feature>
<dbReference type="InterPro" id="IPR010308">
    <property type="entry name" value="TRP_C"/>
</dbReference>
<feature type="compositionally biased region" description="Polar residues" evidence="1">
    <location>
        <begin position="460"/>
        <end position="477"/>
    </location>
</feature>
<accession>A0A8H5GUF4</accession>
<proteinExistence type="predicted"/>
<feature type="transmembrane region" description="Helical" evidence="2">
    <location>
        <begin position="185"/>
        <end position="206"/>
    </location>
</feature>
<feature type="compositionally biased region" description="Low complexity" evidence="1">
    <location>
        <begin position="974"/>
        <end position="989"/>
    </location>
</feature>
<dbReference type="GO" id="GO:0016020">
    <property type="term" value="C:membrane"/>
    <property type="evidence" value="ECO:0007669"/>
    <property type="project" value="TreeGrafter"/>
</dbReference>
<feature type="compositionally biased region" description="Pro residues" evidence="1">
    <location>
        <begin position="1090"/>
        <end position="1101"/>
    </location>
</feature>
<feature type="transmembrane region" description="Helical" evidence="2">
    <location>
        <begin position="590"/>
        <end position="609"/>
    </location>
</feature>
<feature type="signal peptide" evidence="3">
    <location>
        <begin position="1"/>
        <end position="20"/>
    </location>
</feature>
<keyword evidence="2" id="KW-0812">Transmembrane</keyword>
<evidence type="ECO:0000256" key="1">
    <source>
        <dbReference type="SAM" id="MobiDB-lite"/>
    </source>
</evidence>
<evidence type="ECO:0000256" key="3">
    <source>
        <dbReference type="SAM" id="SignalP"/>
    </source>
</evidence>
<dbReference type="Pfam" id="PF06011">
    <property type="entry name" value="TRP"/>
    <property type="match status" value="1"/>
</dbReference>
<feature type="transmembrane region" description="Helical" evidence="2">
    <location>
        <begin position="677"/>
        <end position="697"/>
    </location>
</feature>
<evidence type="ECO:0000259" key="4">
    <source>
        <dbReference type="Pfam" id="PF06011"/>
    </source>
</evidence>
<dbReference type="PANTHER" id="PTHR31145:SF6">
    <property type="entry name" value="INTEGRAL MEMBRANE PROTEIN (AFU_ORTHOLOGUE AFUA_7G01610)"/>
    <property type="match status" value="1"/>
</dbReference>
<protein>
    <recommendedName>
        <fullName evidence="4">TRP C-terminal domain-containing protein</fullName>
    </recommendedName>
</protein>
<keyword evidence="6" id="KW-1185">Reference proteome</keyword>
<dbReference type="Proteomes" id="UP000559256">
    <property type="component" value="Unassembled WGS sequence"/>
</dbReference>
<sequence length="1351" mass="140442">MCRMFFLFLLLFSLSSTVMADPAKLGWDDCFAGTNTSVKMTVNTVYGQVFPNGAQTYLNLTVLGTTPTPIVNSMDGSSKLSTLFTTTSILTLNAWSNFSSLCDTLRPPSPLPSISANDTDGYCPIGPGEFAFSTTIPWGDNRALTTLTTRISAVDPLTQELICIDVDTTPLDPSAGNPYGKAHSFFWATVALAILYWLLVGLARIVSAWDRGITRQGKGIWGRAQSAGFILASAISGERLATSPALLRFCTPSMRDIIFHTQWCAILSMVAVQWPTFVYPLLSQTAWATLTYNVTLRNSDNPRWNPLATAPYNPPSSFSDQLNDSSSVLFIDPSVSNILFTLPQNNITSAGAGYHNLVGIAKFAYSVGIRPQDLFPVCLILWLGVVAGTIALSLVIWFLDEIVGVGSGIIGGRRSNGFGSSRGLSAAGTRSPAFGSKDLVADTTSNTGGGTSEEGKALTGGNNINTLNSNGGQNLSRPPSRFGLATPTMSGGMSKSNPLKALNKWWKRRRRALVGGDAYGPGGSKSLSSFHGSVLHGNLVRVLVLFHLPITVFSVWHMLLPTSSSLSAQTSSFDFPDFLTPITVSTTSKALAGLSFALLSLLIPMLLTLRIRITPTNKLYEETRTLLSLGPLYNHYRPSSQMFFATQFFLVNIVLGVVVGAGQSIHSDGTSTSGGTAQAIVILILEVFTALVTSIWIPWGTGASMGLISFLFCVSRIIIAVLLVILTPAISIGRGAAGWVAYGVLVVLCLGYVGLVGMFIVKVLEGLLRIGAGVGFDHNSAIGGVPGSGGKTGGGGRGGRRGGYVDTGLLGVIGVISGGGRRGRNGRRSASNKGTGGGHYMKASTGTTSAAGMRNSMASSTLMSPVTPVSTAAGPFGIAMGMAHHNGSHKGSLGGASSHSGPPPSVLRPEHALTPYKEREDYDFDYDSEGYDSEGAIAMNAAGGTGSGARNGKGKSGGFIMGAWQPSGYVPVETQTQQQQNQAQTQTQTPAKSGFSRVGGGRANMDSPYAIQQQANANGSGSGSGLGANAYANPNTSTHQFPSFGATATALNNPSPISATASGSLPSHQRQQRNSTSTAPTGATGGRDSPPLPMSQAPPPSTTQDQSQLPPGAMPPFHIRTKSQTAIIVNSYEDYSRSQAELTNASQDDIGIVIGSGSKGAEGRGAGSGDISAPGTPRIHSHSYSAGSGSVATIGLGGGSSSRPGSRPPSRVNQLTVDSPDTGRGNSSGSGSGSAASAPPTSFRRRSHTQLSDDVDDDGSEGKKKKGKWGFLKRHRAHSTEGLSSPPSAFSVRRPGSAGSGDAGGRVDDELAGSQSSPGRTFVVIRKPQVSPARSFQQQSASGAGSSGSPS</sequence>
<organism evidence="5 6">
    <name type="scientific">Tetrapyrgos nigripes</name>
    <dbReference type="NCBI Taxonomy" id="182062"/>
    <lineage>
        <taxon>Eukaryota</taxon>
        <taxon>Fungi</taxon>
        <taxon>Dikarya</taxon>
        <taxon>Basidiomycota</taxon>
        <taxon>Agaricomycotina</taxon>
        <taxon>Agaricomycetes</taxon>
        <taxon>Agaricomycetidae</taxon>
        <taxon>Agaricales</taxon>
        <taxon>Marasmiineae</taxon>
        <taxon>Marasmiaceae</taxon>
        <taxon>Tetrapyrgos</taxon>
    </lineage>
</organism>
<feature type="compositionally biased region" description="Polar residues" evidence="1">
    <location>
        <begin position="487"/>
        <end position="496"/>
    </location>
</feature>
<feature type="region of interest" description="Disordered" evidence="1">
    <location>
        <begin position="973"/>
        <end position="1005"/>
    </location>
</feature>
<feature type="compositionally biased region" description="Basic and acidic residues" evidence="1">
    <location>
        <begin position="908"/>
        <end position="920"/>
    </location>
</feature>
<feature type="region of interest" description="Disordered" evidence="1">
    <location>
        <begin position="1151"/>
        <end position="1351"/>
    </location>
</feature>